<feature type="domain" description="Stealth protein CR1 conserved region 1" evidence="5">
    <location>
        <begin position="4"/>
        <end position="28"/>
    </location>
</feature>
<dbReference type="PANTHER" id="PTHR24045:SF0">
    <property type="entry name" value="N-ACETYLGLUCOSAMINE-1-PHOSPHOTRANSFERASE SUBUNITS ALPHA_BETA"/>
    <property type="match status" value="1"/>
</dbReference>
<dbReference type="GO" id="GO:0000271">
    <property type="term" value="P:polysaccharide biosynthetic process"/>
    <property type="evidence" value="ECO:0007669"/>
    <property type="project" value="UniProtKB-KW"/>
</dbReference>
<comment type="similarity">
    <text evidence="1">Belongs to the stealth family.</text>
</comment>
<dbReference type="InterPro" id="IPR047141">
    <property type="entry name" value="Stealth"/>
</dbReference>
<evidence type="ECO:0000313" key="7">
    <source>
        <dbReference type="Proteomes" id="UP000273326"/>
    </source>
</evidence>
<dbReference type="InterPro" id="IPR031358">
    <property type="entry name" value="Stealth_CR1"/>
</dbReference>
<protein>
    <recommendedName>
        <fullName evidence="8">Capsule biosynthesis protein CapG</fullName>
    </recommendedName>
</protein>
<evidence type="ECO:0000256" key="1">
    <source>
        <dbReference type="ARBA" id="ARBA00007583"/>
    </source>
</evidence>
<dbReference type="OrthoDB" id="9776077at2"/>
<sequence>MSQPIDFVIMWVDGSDSEWRKKKNKYSGVVDTNIDDSDERYRDWNNLELWFQTVEVFAPWVNQVYLLTDNQVLDFVSKYPQVKVVDHTEFIPVEYLPTFNSHAIELNAHRIEGLSEQFVLFNDDMFIIKPVQPTDFFVDGKPKDSYAANIINGVGKQNLINYILLNNMTVINEHFDKKTQLKKYFKKWFNLQNGPFLLKTLLLTPWPHFTGFVEPHIANSYLKSTFREVWEKEFDMLDSSCRNKFRHQNDVNQWVMRNWQLAAGTPVNRKHNFGHLFMVDENNLDECVDWIKNQKTSMVCVNDESSIKDFTAVTKRVNDALASTITNNKK</sequence>
<keyword evidence="2" id="KW-0808">Transferase</keyword>
<dbReference type="RefSeq" id="WP_126112421.1">
    <property type="nucleotide sequence ID" value="NZ_CP034465.1"/>
</dbReference>
<evidence type="ECO:0000259" key="5">
    <source>
        <dbReference type="Pfam" id="PF17101"/>
    </source>
</evidence>
<dbReference type="Pfam" id="PF11380">
    <property type="entry name" value="Stealth_CR2"/>
    <property type="match status" value="1"/>
</dbReference>
<keyword evidence="3" id="KW-0270">Exopolysaccharide synthesis</keyword>
<gene>
    <name evidence="6" type="ORF">EJN90_09865</name>
</gene>
<dbReference type="GO" id="GO:0016772">
    <property type="term" value="F:transferase activity, transferring phosphorus-containing groups"/>
    <property type="evidence" value="ECO:0007669"/>
    <property type="project" value="InterPro"/>
</dbReference>
<dbReference type="Proteomes" id="UP000273326">
    <property type="component" value="Chromosome"/>
</dbReference>
<evidence type="ECO:0008006" key="8">
    <source>
        <dbReference type="Google" id="ProtNLM"/>
    </source>
</evidence>
<proteinExistence type="inferred from homology"/>
<organism evidence="6 7">
    <name type="scientific">Jeotgalibaca ciconiae</name>
    <dbReference type="NCBI Taxonomy" id="2496265"/>
    <lineage>
        <taxon>Bacteria</taxon>
        <taxon>Bacillati</taxon>
        <taxon>Bacillota</taxon>
        <taxon>Bacilli</taxon>
        <taxon>Lactobacillales</taxon>
        <taxon>Carnobacteriaceae</taxon>
        <taxon>Jeotgalibaca</taxon>
    </lineage>
</organism>
<dbReference type="PANTHER" id="PTHR24045">
    <property type="match status" value="1"/>
</dbReference>
<name>A0A3Q9BMA2_9LACT</name>
<evidence type="ECO:0000256" key="3">
    <source>
        <dbReference type="ARBA" id="ARBA00023169"/>
    </source>
</evidence>
<reference evidence="7" key="1">
    <citation type="submission" date="2018-12" db="EMBL/GenBank/DDBJ databases">
        <title>Complete genome sequencing of Jeotgalibaca sp. H21T32.</title>
        <authorList>
            <person name="Bae J.-W."/>
            <person name="Lee S.-Y."/>
        </authorList>
    </citation>
    <scope>NUCLEOTIDE SEQUENCE [LARGE SCALE GENOMIC DNA]</scope>
    <source>
        <strain evidence="7">H21T32</strain>
    </source>
</reference>
<dbReference type="KEGG" id="jeh:EJN90_09865"/>
<dbReference type="EMBL" id="CP034465">
    <property type="protein sequence ID" value="AZP05753.1"/>
    <property type="molecule type" value="Genomic_DNA"/>
</dbReference>
<evidence type="ECO:0000256" key="2">
    <source>
        <dbReference type="ARBA" id="ARBA00022679"/>
    </source>
</evidence>
<evidence type="ECO:0000259" key="4">
    <source>
        <dbReference type="Pfam" id="PF11380"/>
    </source>
</evidence>
<dbReference type="InterPro" id="IPR021520">
    <property type="entry name" value="Stealth_CR2"/>
</dbReference>
<accession>A0A3Q9BMA2</accession>
<feature type="domain" description="Stealth protein CR2 conserved region 2" evidence="4">
    <location>
        <begin position="40"/>
        <end position="139"/>
    </location>
</feature>
<dbReference type="Pfam" id="PF17101">
    <property type="entry name" value="Stealth_CR1"/>
    <property type="match status" value="1"/>
</dbReference>
<dbReference type="AlphaFoldDB" id="A0A3Q9BMA2"/>
<keyword evidence="7" id="KW-1185">Reference proteome</keyword>
<evidence type="ECO:0000313" key="6">
    <source>
        <dbReference type="EMBL" id="AZP05753.1"/>
    </source>
</evidence>